<dbReference type="Proteomes" id="UP000244906">
    <property type="component" value="Unassembled WGS sequence"/>
</dbReference>
<reference evidence="1 2" key="1">
    <citation type="submission" date="2018-04" db="EMBL/GenBank/DDBJ databases">
        <title>Thalassorhabdus spongiae gen. nov., sp. nov., isolated from a marine sponge in South-West Iceland.</title>
        <authorList>
            <person name="Knobloch S."/>
            <person name="Daussin A."/>
            <person name="Johannsson R."/>
            <person name="Marteinsson V.T."/>
        </authorList>
    </citation>
    <scope>NUCLEOTIDE SEQUENCE [LARGE SCALE GENOMIC DNA]</scope>
    <source>
        <strain evidence="1 2">Hp12</strain>
    </source>
</reference>
<name>A0A2V1GPJ7_9GAMM</name>
<dbReference type="EMBL" id="QDDL01000012">
    <property type="protein sequence ID" value="PVZ64509.1"/>
    <property type="molecule type" value="Genomic_DNA"/>
</dbReference>
<organism evidence="1 2">
    <name type="scientific">Pelagibaculum spongiae</name>
    <dbReference type="NCBI Taxonomy" id="2080658"/>
    <lineage>
        <taxon>Bacteria</taxon>
        <taxon>Pseudomonadati</taxon>
        <taxon>Pseudomonadota</taxon>
        <taxon>Gammaproteobacteria</taxon>
        <taxon>Oceanospirillales</taxon>
        <taxon>Pelagibaculum</taxon>
    </lineage>
</organism>
<evidence type="ECO:0000313" key="1">
    <source>
        <dbReference type="EMBL" id="PVZ64509.1"/>
    </source>
</evidence>
<protein>
    <submittedName>
        <fullName evidence="1">Uncharacterized protein</fullName>
    </submittedName>
</protein>
<dbReference type="AlphaFoldDB" id="A0A2V1GPJ7"/>
<evidence type="ECO:0000313" key="2">
    <source>
        <dbReference type="Proteomes" id="UP000244906"/>
    </source>
</evidence>
<sequence>MSTPSAIKSSSAIQPSKFEFQPNFSAALEREKNTPSASTSKVTKTELNIEDSFGSWREWD</sequence>
<dbReference type="RefSeq" id="WP_116688812.1">
    <property type="nucleotide sequence ID" value="NZ_CAWNYD010000012.1"/>
</dbReference>
<proteinExistence type="predicted"/>
<comment type="caution">
    <text evidence="1">The sequence shown here is derived from an EMBL/GenBank/DDBJ whole genome shotgun (WGS) entry which is preliminary data.</text>
</comment>
<gene>
    <name evidence="1" type="ORF">DC094_19545</name>
</gene>
<keyword evidence="2" id="KW-1185">Reference proteome</keyword>
<accession>A0A2V1GPJ7</accession>